<accession>A0ABM7ZV82</accession>
<protein>
    <submittedName>
        <fullName evidence="1">Uncharacterized protein</fullName>
    </submittedName>
</protein>
<dbReference type="Proteomes" id="UP001059597">
    <property type="component" value="Chromosome"/>
</dbReference>
<proteinExistence type="predicted"/>
<sequence>MTTRGEASMRKQSKVRFTDADFTIRAVMLQDLLQIQRDDVAHGWSRRWSSEGELQRQVAAGKVMFLCPMFRNGGPVESPESYRCWLWFSIVQDHSSKGVTLLDVGKDLFEALPDVSETVELKRVIGIMFAGITAGCQFESIW</sequence>
<reference evidence="1" key="1">
    <citation type="submission" date="2022-06" db="EMBL/GenBank/DDBJ databases">
        <title>Complete genome sequence of Streptomyces nigrescens HEK616.</title>
        <authorList>
            <person name="Asamizu S."/>
            <person name="Onaka H."/>
        </authorList>
    </citation>
    <scope>NUCLEOTIDE SEQUENCE</scope>
    <source>
        <strain evidence="1">HEK616</strain>
    </source>
</reference>
<organism evidence="1 2">
    <name type="scientific">Streptomyces nigrescens</name>
    <dbReference type="NCBI Taxonomy" id="1920"/>
    <lineage>
        <taxon>Bacteria</taxon>
        <taxon>Bacillati</taxon>
        <taxon>Actinomycetota</taxon>
        <taxon>Actinomycetes</taxon>
        <taxon>Kitasatosporales</taxon>
        <taxon>Streptomycetaceae</taxon>
        <taxon>Streptomyces</taxon>
    </lineage>
</organism>
<gene>
    <name evidence="1" type="ORF">HEK616_37400</name>
</gene>
<keyword evidence="2" id="KW-1185">Reference proteome</keyword>
<evidence type="ECO:0000313" key="1">
    <source>
        <dbReference type="EMBL" id="BDM70253.1"/>
    </source>
</evidence>
<dbReference type="EMBL" id="AP026073">
    <property type="protein sequence ID" value="BDM70253.1"/>
    <property type="molecule type" value="Genomic_DNA"/>
</dbReference>
<name>A0ABM7ZV82_STRNI</name>
<dbReference type="RefSeq" id="WP_261954009.1">
    <property type="nucleotide sequence ID" value="NZ_AP026073.1"/>
</dbReference>
<evidence type="ECO:0000313" key="2">
    <source>
        <dbReference type="Proteomes" id="UP001059597"/>
    </source>
</evidence>